<dbReference type="PROSITE" id="PS50097">
    <property type="entry name" value="BTB"/>
    <property type="match status" value="1"/>
</dbReference>
<dbReference type="PROSITE" id="PS50157">
    <property type="entry name" value="ZINC_FINGER_C2H2_2"/>
    <property type="match status" value="2"/>
</dbReference>
<accession>A0AA38HTH9</accession>
<reference evidence="10" key="1">
    <citation type="journal article" date="2023" name="G3 (Bethesda)">
        <title>Whole genome assemblies of Zophobas morio and Tenebrio molitor.</title>
        <authorList>
            <person name="Kaur S."/>
            <person name="Stinson S.A."/>
            <person name="diCenzo G.C."/>
        </authorList>
    </citation>
    <scope>NUCLEOTIDE SEQUENCE</scope>
    <source>
        <strain evidence="10">QUZm001</strain>
    </source>
</reference>
<dbReference type="FunFam" id="3.30.160.60:FF:004117">
    <property type="entry name" value="AGAP001646-PA"/>
    <property type="match status" value="1"/>
</dbReference>
<dbReference type="Gene3D" id="3.30.710.10">
    <property type="entry name" value="Potassium Channel Kv1.1, Chain A"/>
    <property type="match status" value="1"/>
</dbReference>
<comment type="subcellular location">
    <subcellularLocation>
        <location evidence="1">Nucleus</location>
    </subcellularLocation>
</comment>
<dbReference type="AlphaFoldDB" id="A0AA38HTH9"/>
<dbReference type="InterPro" id="IPR018379">
    <property type="entry name" value="BEN_domain"/>
</dbReference>
<feature type="domain" description="C2H2-type" evidence="8">
    <location>
        <begin position="290"/>
        <end position="313"/>
    </location>
</feature>
<feature type="compositionally biased region" description="Polar residues" evidence="6">
    <location>
        <begin position="198"/>
        <end position="219"/>
    </location>
</feature>
<evidence type="ECO:0000256" key="5">
    <source>
        <dbReference type="PROSITE-ProRule" id="PRU00042"/>
    </source>
</evidence>
<feature type="domain" description="C2H2-type" evidence="8">
    <location>
        <begin position="318"/>
        <end position="346"/>
    </location>
</feature>
<name>A0AA38HTH9_9CUCU</name>
<gene>
    <name evidence="10" type="ORF">Zmor_025222</name>
</gene>
<dbReference type="InterPro" id="IPR000210">
    <property type="entry name" value="BTB/POZ_dom"/>
</dbReference>
<evidence type="ECO:0000256" key="6">
    <source>
        <dbReference type="SAM" id="MobiDB-lite"/>
    </source>
</evidence>
<dbReference type="SUPFAM" id="SSF57667">
    <property type="entry name" value="beta-beta-alpha zinc fingers"/>
    <property type="match status" value="1"/>
</dbReference>
<dbReference type="PANTHER" id="PTHR23110">
    <property type="entry name" value="BTB DOMAIN TRANSCRIPTION FACTOR"/>
    <property type="match status" value="1"/>
</dbReference>
<dbReference type="Pfam" id="PF00651">
    <property type="entry name" value="BTB"/>
    <property type="match status" value="1"/>
</dbReference>
<evidence type="ECO:0000313" key="10">
    <source>
        <dbReference type="EMBL" id="KAJ3642432.1"/>
    </source>
</evidence>
<dbReference type="GO" id="GO:0048666">
    <property type="term" value="P:neuron development"/>
    <property type="evidence" value="ECO:0007669"/>
    <property type="project" value="UniProtKB-ARBA"/>
</dbReference>
<feature type="compositionally biased region" description="Low complexity" evidence="6">
    <location>
        <begin position="157"/>
        <end position="170"/>
    </location>
</feature>
<dbReference type="EMBL" id="JALNTZ010000008">
    <property type="protein sequence ID" value="KAJ3642432.1"/>
    <property type="molecule type" value="Genomic_DNA"/>
</dbReference>
<dbReference type="SMART" id="SM00225">
    <property type="entry name" value="BTB"/>
    <property type="match status" value="1"/>
</dbReference>
<keyword evidence="5" id="KW-0863">Zinc-finger</keyword>
<evidence type="ECO:0000256" key="2">
    <source>
        <dbReference type="ARBA" id="ARBA00022499"/>
    </source>
</evidence>
<evidence type="ECO:0000256" key="3">
    <source>
        <dbReference type="ARBA" id="ARBA00022843"/>
    </source>
</evidence>
<feature type="region of interest" description="Disordered" evidence="6">
    <location>
        <begin position="392"/>
        <end position="412"/>
    </location>
</feature>
<keyword evidence="11" id="KW-1185">Reference proteome</keyword>
<dbReference type="Pfam" id="PF10523">
    <property type="entry name" value="BEN"/>
    <property type="match status" value="1"/>
</dbReference>
<evidence type="ECO:0000259" key="9">
    <source>
        <dbReference type="PROSITE" id="PS51457"/>
    </source>
</evidence>
<dbReference type="SMART" id="SM01025">
    <property type="entry name" value="BEN"/>
    <property type="match status" value="1"/>
</dbReference>
<evidence type="ECO:0000256" key="4">
    <source>
        <dbReference type="ARBA" id="ARBA00023242"/>
    </source>
</evidence>
<feature type="domain" description="BTB" evidence="7">
    <location>
        <begin position="34"/>
        <end position="99"/>
    </location>
</feature>
<feature type="region of interest" description="Disordered" evidence="6">
    <location>
        <begin position="119"/>
        <end position="238"/>
    </location>
</feature>
<keyword evidence="4" id="KW-0539">Nucleus</keyword>
<feature type="domain" description="BEN" evidence="9">
    <location>
        <begin position="428"/>
        <end position="529"/>
    </location>
</feature>
<keyword evidence="5" id="KW-0479">Metal-binding</keyword>
<feature type="compositionally biased region" description="Basic and acidic residues" evidence="6">
    <location>
        <begin position="181"/>
        <end position="197"/>
    </location>
</feature>
<dbReference type="PROSITE" id="PS00028">
    <property type="entry name" value="ZINC_FINGER_C2H2_1"/>
    <property type="match status" value="2"/>
</dbReference>
<dbReference type="GO" id="GO:0005634">
    <property type="term" value="C:nucleus"/>
    <property type="evidence" value="ECO:0007669"/>
    <property type="project" value="UniProtKB-SubCell"/>
</dbReference>
<evidence type="ECO:0000256" key="1">
    <source>
        <dbReference type="ARBA" id="ARBA00004123"/>
    </source>
</evidence>
<keyword evidence="5" id="KW-0862">Zinc</keyword>
<dbReference type="Gene3D" id="1.10.10.2590">
    <property type="entry name" value="BEN domain"/>
    <property type="match status" value="1"/>
</dbReference>
<sequence>MALADDQQFCLRWNNFQANITSQFEALRDDEDFTDVTIACEGQRMQAHKVVLSACSPFFKELFKANPCSHPIIFMRDVEAKHIVALMEFMYAGEVNVAQAHLSAFLKTAESLKIRGLTDTSAESDNHKEEDTLYLNPQPSKHLSATTKHKLMKPQISSSSTVTSSQDVSTNISSPPPKRQCKSESEVSRIRQIKDESMNLNPFALQNDNRNQSETNKNLVQPKMELPDYLSDDDGRDDNISNFYPPGDVTELPGGMEIIPQVTNFTVKDGNHDAASQGGDTRKLHSLDPRPCEECGRVYSNLSNLRQHMKLIHYPTYVQCPICKKPFKTDLYLRRHIMSSHEGANRNYPKSNGAADRNIVIHNIKGTSFSSSGSVDIKYELQSASRRSPDHWLPFELHPQDDSPGDSSDLTMRMRDKGERRNRLIKLGEGIEIYEDQLRSVKWNDYRKLTRGLATILFSPAELATCSVTGQRWSRAGSGERPVKPALDRSKVQAIISYVATRFPMVEISRIKQVLAYKCKENSTAFKMKAVRYYE</sequence>
<keyword evidence="3" id="KW-0832">Ubl conjugation</keyword>
<dbReference type="GO" id="GO:0048513">
    <property type="term" value="P:animal organ development"/>
    <property type="evidence" value="ECO:0007669"/>
    <property type="project" value="UniProtKB-ARBA"/>
</dbReference>
<dbReference type="GO" id="GO:0008270">
    <property type="term" value="F:zinc ion binding"/>
    <property type="evidence" value="ECO:0007669"/>
    <property type="project" value="UniProtKB-KW"/>
</dbReference>
<dbReference type="SUPFAM" id="SSF54695">
    <property type="entry name" value="POZ domain"/>
    <property type="match status" value="1"/>
</dbReference>
<evidence type="ECO:0000313" key="11">
    <source>
        <dbReference type="Proteomes" id="UP001168821"/>
    </source>
</evidence>
<dbReference type="GO" id="GO:0003677">
    <property type="term" value="F:DNA binding"/>
    <property type="evidence" value="ECO:0007669"/>
    <property type="project" value="InterPro"/>
</dbReference>
<organism evidence="10 11">
    <name type="scientific">Zophobas morio</name>
    <dbReference type="NCBI Taxonomy" id="2755281"/>
    <lineage>
        <taxon>Eukaryota</taxon>
        <taxon>Metazoa</taxon>
        <taxon>Ecdysozoa</taxon>
        <taxon>Arthropoda</taxon>
        <taxon>Hexapoda</taxon>
        <taxon>Insecta</taxon>
        <taxon>Pterygota</taxon>
        <taxon>Neoptera</taxon>
        <taxon>Endopterygota</taxon>
        <taxon>Coleoptera</taxon>
        <taxon>Polyphaga</taxon>
        <taxon>Cucujiformia</taxon>
        <taxon>Tenebrionidae</taxon>
        <taxon>Zophobas</taxon>
    </lineage>
</organism>
<comment type="caution">
    <text evidence="10">The sequence shown here is derived from an EMBL/GenBank/DDBJ whole genome shotgun (WGS) entry which is preliminary data.</text>
</comment>
<dbReference type="InterPro" id="IPR013087">
    <property type="entry name" value="Znf_C2H2_type"/>
</dbReference>
<feature type="compositionally biased region" description="Polar residues" evidence="6">
    <location>
        <begin position="135"/>
        <end position="146"/>
    </location>
</feature>
<dbReference type="InterPro" id="IPR051095">
    <property type="entry name" value="Dros_DevTransReg"/>
</dbReference>
<dbReference type="SMART" id="SM00355">
    <property type="entry name" value="ZnF_C2H2"/>
    <property type="match status" value="2"/>
</dbReference>
<evidence type="ECO:0000259" key="8">
    <source>
        <dbReference type="PROSITE" id="PS50157"/>
    </source>
</evidence>
<dbReference type="InterPro" id="IPR011333">
    <property type="entry name" value="SKP1/BTB/POZ_sf"/>
</dbReference>
<evidence type="ECO:0000259" key="7">
    <source>
        <dbReference type="PROSITE" id="PS50097"/>
    </source>
</evidence>
<dbReference type="PROSITE" id="PS51457">
    <property type="entry name" value="BEN"/>
    <property type="match status" value="1"/>
</dbReference>
<protein>
    <submittedName>
        <fullName evidence="10">Uncharacterized protein</fullName>
    </submittedName>
</protein>
<dbReference type="InterPro" id="IPR036236">
    <property type="entry name" value="Znf_C2H2_sf"/>
</dbReference>
<dbReference type="Gene3D" id="3.30.160.60">
    <property type="entry name" value="Classic Zinc Finger"/>
    <property type="match status" value="1"/>
</dbReference>
<proteinExistence type="predicted"/>
<dbReference type="GO" id="GO:0006357">
    <property type="term" value="P:regulation of transcription by RNA polymerase II"/>
    <property type="evidence" value="ECO:0007669"/>
    <property type="project" value="TreeGrafter"/>
</dbReference>
<keyword evidence="2" id="KW-1017">Isopeptide bond</keyword>
<dbReference type="CDD" id="cd18315">
    <property type="entry name" value="BTB_POZ_BAB-like"/>
    <property type="match status" value="1"/>
</dbReference>
<dbReference type="GO" id="GO:0003006">
    <property type="term" value="P:developmental process involved in reproduction"/>
    <property type="evidence" value="ECO:0007669"/>
    <property type="project" value="UniProtKB-ARBA"/>
</dbReference>
<dbReference type="Pfam" id="PF00096">
    <property type="entry name" value="zf-C2H2"/>
    <property type="match status" value="2"/>
</dbReference>
<dbReference type="Proteomes" id="UP001168821">
    <property type="component" value="Unassembled WGS sequence"/>
</dbReference>
<dbReference type="PANTHER" id="PTHR23110:SF99">
    <property type="entry name" value="BROAD-COMPLEX CORE PROTEIN ISOFORM 6"/>
    <property type="match status" value="1"/>
</dbReference>